<dbReference type="EnsemblPlants" id="AET2Gv20996000.14">
    <property type="protein sequence ID" value="AET2Gv20996000.14"/>
    <property type="gene ID" value="AET2Gv20996000"/>
</dbReference>
<dbReference type="Gramene" id="AET2Gv20996000.1">
    <property type="protein sequence ID" value="AET2Gv20996000.1"/>
    <property type="gene ID" value="AET2Gv20996000"/>
</dbReference>
<dbReference type="Gramene" id="AET2Gv20996000.8">
    <property type="protein sequence ID" value="AET2Gv20996000.8"/>
    <property type="gene ID" value="AET2Gv20996000"/>
</dbReference>
<dbReference type="EnsemblPlants" id="AET2Gv20996000.12">
    <property type="protein sequence ID" value="AET2Gv20996000.12"/>
    <property type="gene ID" value="AET2Gv20996000"/>
</dbReference>
<accession>A0A453CXC2</accession>
<dbReference type="Gramene" id="AET2Gv20996000.5">
    <property type="protein sequence ID" value="AET2Gv20996000.5"/>
    <property type="gene ID" value="AET2Gv20996000"/>
</dbReference>
<dbReference type="EnsemblPlants" id="AET2Gv20996000.15">
    <property type="protein sequence ID" value="AET2Gv20996000.15"/>
    <property type="gene ID" value="AET2Gv20996000"/>
</dbReference>
<dbReference type="Gramene" id="AET2Gv20996000.19">
    <property type="protein sequence ID" value="AET2Gv20996000.19"/>
    <property type="gene ID" value="AET2Gv20996000"/>
</dbReference>
<evidence type="ECO:0008006" key="3">
    <source>
        <dbReference type="Google" id="ProtNLM"/>
    </source>
</evidence>
<organism evidence="1 2">
    <name type="scientific">Aegilops tauschii subsp. strangulata</name>
    <name type="common">Goatgrass</name>
    <dbReference type="NCBI Taxonomy" id="200361"/>
    <lineage>
        <taxon>Eukaryota</taxon>
        <taxon>Viridiplantae</taxon>
        <taxon>Streptophyta</taxon>
        <taxon>Embryophyta</taxon>
        <taxon>Tracheophyta</taxon>
        <taxon>Spermatophyta</taxon>
        <taxon>Magnoliopsida</taxon>
        <taxon>Liliopsida</taxon>
        <taxon>Poales</taxon>
        <taxon>Poaceae</taxon>
        <taxon>BOP clade</taxon>
        <taxon>Pooideae</taxon>
        <taxon>Triticodae</taxon>
        <taxon>Triticeae</taxon>
        <taxon>Triticinae</taxon>
        <taxon>Aegilops</taxon>
    </lineage>
</organism>
<reference evidence="1" key="5">
    <citation type="journal article" date="2021" name="G3 (Bethesda)">
        <title>Aegilops tauschii genome assembly Aet v5.0 features greater sequence contiguity and improved annotation.</title>
        <authorList>
            <person name="Wang L."/>
            <person name="Zhu T."/>
            <person name="Rodriguez J.C."/>
            <person name="Deal K.R."/>
            <person name="Dubcovsky J."/>
            <person name="McGuire P.E."/>
            <person name="Lux T."/>
            <person name="Spannagl M."/>
            <person name="Mayer K.F.X."/>
            <person name="Baldrich P."/>
            <person name="Meyers B.C."/>
            <person name="Huo N."/>
            <person name="Gu Y.Q."/>
            <person name="Zhou H."/>
            <person name="Devos K.M."/>
            <person name="Bennetzen J.L."/>
            <person name="Unver T."/>
            <person name="Budak H."/>
            <person name="Gulick P.J."/>
            <person name="Galiba G."/>
            <person name="Kalapos B."/>
            <person name="Nelson D.R."/>
            <person name="Li P."/>
            <person name="You F.M."/>
            <person name="Luo M.C."/>
            <person name="Dvorak J."/>
        </authorList>
    </citation>
    <scope>NUCLEOTIDE SEQUENCE [LARGE SCALE GENOMIC DNA]</scope>
    <source>
        <strain evidence="1">cv. AL8/78</strain>
    </source>
</reference>
<dbReference type="Gramene" id="AET2Gv20996000.9">
    <property type="protein sequence ID" value="AET2Gv20996000.9"/>
    <property type="gene ID" value="AET2Gv20996000"/>
</dbReference>
<dbReference type="Gramene" id="AET2Gv20996000.15">
    <property type="protein sequence ID" value="AET2Gv20996000.15"/>
    <property type="gene ID" value="AET2Gv20996000"/>
</dbReference>
<sequence length="52" mass="6282">MRLLRAKDHGWYVSIFSNKHSHPLSASRQETRHWNSHSEINLVRLNFIKNLR</sequence>
<evidence type="ECO:0000313" key="1">
    <source>
        <dbReference type="EnsemblPlants" id="AET2Gv20996000.3"/>
    </source>
</evidence>
<dbReference type="Gramene" id="AET2Gv20996000.20">
    <property type="protein sequence ID" value="AET2Gv20996000.20"/>
    <property type="gene ID" value="AET2Gv20996000"/>
</dbReference>
<dbReference type="Gramene" id="AET2Gv20996000.16">
    <property type="protein sequence ID" value="AET2Gv20996000.16"/>
    <property type="gene ID" value="AET2Gv20996000"/>
</dbReference>
<dbReference type="AlphaFoldDB" id="A0A453CXC2"/>
<dbReference type="EnsemblPlants" id="AET2Gv20996000.18">
    <property type="protein sequence ID" value="AET2Gv20996000.18"/>
    <property type="gene ID" value="AET2Gv20996000"/>
</dbReference>
<dbReference type="Gramene" id="AET2Gv20996000.3">
    <property type="protein sequence ID" value="AET2Gv20996000.3"/>
    <property type="gene ID" value="AET2Gv20996000"/>
</dbReference>
<dbReference type="EnsemblPlants" id="AET2Gv20996000.1">
    <property type="protein sequence ID" value="AET2Gv20996000.1"/>
    <property type="gene ID" value="AET2Gv20996000"/>
</dbReference>
<name>A0A453CXC2_AEGTS</name>
<dbReference type="EnsemblPlants" id="AET2Gv20996000.3">
    <property type="protein sequence ID" value="AET2Gv20996000.3"/>
    <property type="gene ID" value="AET2Gv20996000"/>
</dbReference>
<dbReference type="Gramene" id="AET2Gv20996000.11">
    <property type="protein sequence ID" value="AET2Gv20996000.11"/>
    <property type="gene ID" value="AET2Gv20996000"/>
</dbReference>
<reference evidence="2" key="1">
    <citation type="journal article" date="2014" name="Science">
        <title>Ancient hybridizations among the ancestral genomes of bread wheat.</title>
        <authorList>
            <consortium name="International Wheat Genome Sequencing Consortium,"/>
            <person name="Marcussen T."/>
            <person name="Sandve S.R."/>
            <person name="Heier L."/>
            <person name="Spannagl M."/>
            <person name="Pfeifer M."/>
            <person name="Jakobsen K.S."/>
            <person name="Wulff B.B."/>
            <person name="Steuernagel B."/>
            <person name="Mayer K.F."/>
            <person name="Olsen O.A."/>
        </authorList>
    </citation>
    <scope>NUCLEOTIDE SEQUENCE [LARGE SCALE GENOMIC DNA]</scope>
    <source>
        <strain evidence="2">cv. AL8/78</strain>
    </source>
</reference>
<reference evidence="1" key="3">
    <citation type="journal article" date="2017" name="Nature">
        <title>Genome sequence of the progenitor of the wheat D genome Aegilops tauschii.</title>
        <authorList>
            <person name="Luo M.C."/>
            <person name="Gu Y.Q."/>
            <person name="Puiu D."/>
            <person name="Wang H."/>
            <person name="Twardziok S.O."/>
            <person name="Deal K.R."/>
            <person name="Huo N."/>
            <person name="Zhu T."/>
            <person name="Wang L."/>
            <person name="Wang Y."/>
            <person name="McGuire P.E."/>
            <person name="Liu S."/>
            <person name="Long H."/>
            <person name="Ramasamy R.K."/>
            <person name="Rodriguez J.C."/>
            <person name="Van S.L."/>
            <person name="Yuan L."/>
            <person name="Wang Z."/>
            <person name="Xia Z."/>
            <person name="Xiao L."/>
            <person name="Anderson O.D."/>
            <person name="Ouyang S."/>
            <person name="Liang Y."/>
            <person name="Zimin A.V."/>
            <person name="Pertea G."/>
            <person name="Qi P."/>
            <person name="Bennetzen J.L."/>
            <person name="Dai X."/>
            <person name="Dawson M.W."/>
            <person name="Muller H.G."/>
            <person name="Kugler K."/>
            <person name="Rivarola-Duarte L."/>
            <person name="Spannagl M."/>
            <person name="Mayer K.F.X."/>
            <person name="Lu F.H."/>
            <person name="Bevan M.W."/>
            <person name="Leroy P."/>
            <person name="Li P."/>
            <person name="You F.M."/>
            <person name="Sun Q."/>
            <person name="Liu Z."/>
            <person name="Lyons E."/>
            <person name="Wicker T."/>
            <person name="Salzberg S.L."/>
            <person name="Devos K.M."/>
            <person name="Dvorak J."/>
        </authorList>
    </citation>
    <scope>NUCLEOTIDE SEQUENCE [LARGE SCALE GENOMIC DNA]</scope>
    <source>
        <strain evidence="1">cv. AL8/78</strain>
    </source>
</reference>
<dbReference type="EnsemblPlants" id="AET2Gv20996000.7">
    <property type="protein sequence ID" value="AET2Gv20996000.7"/>
    <property type="gene ID" value="AET2Gv20996000"/>
</dbReference>
<dbReference type="Gramene" id="AET2Gv20996000.7">
    <property type="protein sequence ID" value="AET2Gv20996000.7"/>
    <property type="gene ID" value="AET2Gv20996000"/>
</dbReference>
<dbReference type="EnsemblPlants" id="AET2Gv20996000.8">
    <property type="protein sequence ID" value="AET2Gv20996000.8"/>
    <property type="gene ID" value="AET2Gv20996000"/>
</dbReference>
<dbReference type="Gramene" id="AET2Gv20996000.17">
    <property type="protein sequence ID" value="AET2Gv20996000.17"/>
    <property type="gene ID" value="AET2Gv20996000"/>
</dbReference>
<dbReference type="Gramene" id="AET2Gv20996000.10">
    <property type="protein sequence ID" value="AET2Gv20996000.10"/>
    <property type="gene ID" value="AET2Gv20996000"/>
</dbReference>
<dbReference type="EnsemblPlants" id="AET2Gv20996000.11">
    <property type="protein sequence ID" value="AET2Gv20996000.11"/>
    <property type="gene ID" value="AET2Gv20996000"/>
</dbReference>
<dbReference type="PANTHER" id="PTHR47482:SF5">
    <property type="entry name" value="FAR1 DOMAIN-CONTAINING PROTEIN"/>
    <property type="match status" value="1"/>
</dbReference>
<dbReference type="EnsemblPlants" id="AET2Gv20996000.17">
    <property type="protein sequence ID" value="AET2Gv20996000.17"/>
    <property type="gene ID" value="AET2Gv20996000"/>
</dbReference>
<evidence type="ECO:0000313" key="2">
    <source>
        <dbReference type="Proteomes" id="UP000015105"/>
    </source>
</evidence>
<dbReference type="Gramene" id="AET2Gv20996000.18">
    <property type="protein sequence ID" value="AET2Gv20996000.18"/>
    <property type="gene ID" value="AET2Gv20996000"/>
</dbReference>
<dbReference type="Proteomes" id="UP000015105">
    <property type="component" value="Chromosome 2D"/>
</dbReference>
<dbReference type="EnsemblPlants" id="AET2Gv20996000.6">
    <property type="protein sequence ID" value="AET2Gv20996000.6"/>
    <property type="gene ID" value="AET2Gv20996000"/>
</dbReference>
<dbReference type="EnsemblPlants" id="AET2Gv20996000.16">
    <property type="protein sequence ID" value="AET2Gv20996000.16"/>
    <property type="gene ID" value="AET2Gv20996000"/>
</dbReference>
<keyword evidence="2" id="KW-1185">Reference proteome</keyword>
<dbReference type="EnsemblPlants" id="AET2Gv20996000.2">
    <property type="protein sequence ID" value="AET2Gv20996000.2"/>
    <property type="gene ID" value="AET2Gv20996000"/>
</dbReference>
<reference evidence="1" key="4">
    <citation type="submission" date="2019-03" db="UniProtKB">
        <authorList>
            <consortium name="EnsemblPlants"/>
        </authorList>
    </citation>
    <scope>IDENTIFICATION</scope>
</reference>
<dbReference type="EnsemblPlants" id="AET2Gv20996000.13">
    <property type="protein sequence ID" value="AET2Gv20996000.13"/>
    <property type="gene ID" value="AET2Gv20996000"/>
</dbReference>
<dbReference type="Gramene" id="AET2Gv20996000.14">
    <property type="protein sequence ID" value="AET2Gv20996000.14"/>
    <property type="gene ID" value="AET2Gv20996000"/>
</dbReference>
<dbReference type="EnsemblPlants" id="AET2Gv20996000.19">
    <property type="protein sequence ID" value="AET2Gv20996000.19"/>
    <property type="gene ID" value="AET2Gv20996000"/>
</dbReference>
<reference evidence="2" key="2">
    <citation type="journal article" date="2017" name="Nat. Plants">
        <title>The Aegilops tauschii genome reveals multiple impacts of transposons.</title>
        <authorList>
            <person name="Zhao G."/>
            <person name="Zou C."/>
            <person name="Li K."/>
            <person name="Wang K."/>
            <person name="Li T."/>
            <person name="Gao L."/>
            <person name="Zhang X."/>
            <person name="Wang H."/>
            <person name="Yang Z."/>
            <person name="Liu X."/>
            <person name="Jiang W."/>
            <person name="Mao L."/>
            <person name="Kong X."/>
            <person name="Jiao Y."/>
            <person name="Jia J."/>
        </authorList>
    </citation>
    <scope>NUCLEOTIDE SEQUENCE [LARGE SCALE GENOMIC DNA]</scope>
    <source>
        <strain evidence="2">cv. AL8/78</strain>
    </source>
</reference>
<dbReference type="Gramene" id="AET2Gv20996000.4">
    <property type="protein sequence ID" value="AET2Gv20996000.4"/>
    <property type="gene ID" value="AET2Gv20996000"/>
</dbReference>
<dbReference type="EnsemblPlants" id="AET2Gv20996000.10">
    <property type="protein sequence ID" value="AET2Gv20996000.10"/>
    <property type="gene ID" value="AET2Gv20996000"/>
</dbReference>
<dbReference type="EnsemblPlants" id="AET2Gv20996000.9">
    <property type="protein sequence ID" value="AET2Gv20996000.9"/>
    <property type="gene ID" value="AET2Gv20996000"/>
</dbReference>
<dbReference type="PANTHER" id="PTHR47482">
    <property type="entry name" value="OS11G0632001 PROTEIN"/>
    <property type="match status" value="1"/>
</dbReference>
<dbReference type="Gramene" id="AET2Gv20996000.2">
    <property type="protein sequence ID" value="AET2Gv20996000.2"/>
    <property type="gene ID" value="AET2Gv20996000"/>
</dbReference>
<dbReference type="EnsemblPlants" id="AET2Gv20996000.20">
    <property type="protein sequence ID" value="AET2Gv20996000.20"/>
    <property type="gene ID" value="AET2Gv20996000"/>
</dbReference>
<dbReference type="EnsemblPlants" id="AET2Gv20996000.4">
    <property type="protein sequence ID" value="AET2Gv20996000.4"/>
    <property type="gene ID" value="AET2Gv20996000"/>
</dbReference>
<dbReference type="Gramene" id="AET2Gv20996000.6">
    <property type="protein sequence ID" value="AET2Gv20996000.6"/>
    <property type="gene ID" value="AET2Gv20996000"/>
</dbReference>
<dbReference type="Gramene" id="AET2Gv20996000.13">
    <property type="protein sequence ID" value="AET2Gv20996000.13"/>
    <property type="gene ID" value="AET2Gv20996000"/>
</dbReference>
<proteinExistence type="predicted"/>
<protein>
    <recommendedName>
        <fullName evidence="3">FAR1 domain-containing protein</fullName>
    </recommendedName>
</protein>
<dbReference type="EnsemblPlants" id="AET2Gv20996000.5">
    <property type="protein sequence ID" value="AET2Gv20996000.5"/>
    <property type="gene ID" value="AET2Gv20996000"/>
</dbReference>
<dbReference type="Gramene" id="AET2Gv20996000.12">
    <property type="protein sequence ID" value="AET2Gv20996000.12"/>
    <property type="gene ID" value="AET2Gv20996000"/>
</dbReference>